<dbReference type="PANTHER" id="PTHR32063:SF33">
    <property type="entry name" value="RND SUPERFAMILY EFFLUX PUMP PERMEASE COMPONENT"/>
    <property type="match status" value="1"/>
</dbReference>
<dbReference type="EMBL" id="LICA01000325">
    <property type="protein sequence ID" value="KRO92535.1"/>
    <property type="molecule type" value="Genomic_DNA"/>
</dbReference>
<dbReference type="SUPFAM" id="SSF82866">
    <property type="entry name" value="Multidrug efflux transporter AcrB transmembrane domain"/>
    <property type="match status" value="1"/>
</dbReference>
<gene>
    <name evidence="2" type="ORF">ABS24_04775</name>
</gene>
<feature type="transmembrane region" description="Helical" evidence="1">
    <location>
        <begin position="90"/>
        <end position="108"/>
    </location>
</feature>
<dbReference type="PANTHER" id="PTHR32063">
    <property type="match status" value="1"/>
</dbReference>
<feature type="transmembrane region" description="Helical" evidence="1">
    <location>
        <begin position="58"/>
        <end position="83"/>
    </location>
</feature>
<proteinExistence type="predicted"/>
<evidence type="ECO:0000256" key="1">
    <source>
        <dbReference type="SAM" id="Phobius"/>
    </source>
</evidence>
<dbReference type="Gene3D" id="1.20.1640.10">
    <property type="entry name" value="Multidrug efflux transporter AcrB transmembrane domain"/>
    <property type="match status" value="1"/>
</dbReference>
<dbReference type="Pfam" id="PF00873">
    <property type="entry name" value="ACR_tran"/>
    <property type="match status" value="1"/>
</dbReference>
<sequence length="148" mass="16198">MVEFANRGKAENLSPEDAILNAGKKRFRAILLTTLTTFVGLLPLLFETSVQAQFVIPMALSLSFGILFASAITLVLIPCLYLVAETNHRFISSILLLLLLILLSYVMVFFEVLALSMAVVISVLLVIGLVALSISKFMGYFPENEAQA</sequence>
<dbReference type="InterPro" id="IPR001036">
    <property type="entry name" value="Acrflvin-R"/>
</dbReference>
<evidence type="ECO:0000313" key="3">
    <source>
        <dbReference type="Proteomes" id="UP000051213"/>
    </source>
</evidence>
<dbReference type="GO" id="GO:0005886">
    <property type="term" value="C:plasma membrane"/>
    <property type="evidence" value="ECO:0007669"/>
    <property type="project" value="TreeGrafter"/>
</dbReference>
<comment type="caution">
    <text evidence="2">The sequence shown here is derived from an EMBL/GenBank/DDBJ whole genome shotgun (WGS) entry which is preliminary data.</text>
</comment>
<protein>
    <recommendedName>
        <fullName evidence="4">Acriflavin resistance protein</fullName>
    </recommendedName>
</protein>
<accession>A0A0R2TZI8</accession>
<feature type="transmembrane region" description="Helical" evidence="1">
    <location>
        <begin position="29"/>
        <end position="46"/>
    </location>
</feature>
<evidence type="ECO:0000313" key="2">
    <source>
        <dbReference type="EMBL" id="KRO92535.1"/>
    </source>
</evidence>
<organism evidence="2 3">
    <name type="scientific">SAR92 bacterium BACL26 MAG-121220-bin70</name>
    <dbReference type="NCBI Taxonomy" id="1655626"/>
    <lineage>
        <taxon>Bacteria</taxon>
        <taxon>Pseudomonadati</taxon>
        <taxon>Pseudomonadota</taxon>
        <taxon>Gammaproteobacteria</taxon>
        <taxon>Cellvibrionales</taxon>
        <taxon>Porticoccaceae</taxon>
        <taxon>SAR92 clade</taxon>
    </lineage>
</organism>
<keyword evidence="1" id="KW-0812">Transmembrane</keyword>
<feature type="transmembrane region" description="Helical" evidence="1">
    <location>
        <begin position="114"/>
        <end position="134"/>
    </location>
</feature>
<keyword evidence="1" id="KW-0472">Membrane</keyword>
<name>A0A0R2TZI8_9GAMM</name>
<dbReference type="Proteomes" id="UP000051213">
    <property type="component" value="Unassembled WGS sequence"/>
</dbReference>
<dbReference type="AlphaFoldDB" id="A0A0R2TZI8"/>
<keyword evidence="1" id="KW-1133">Transmembrane helix</keyword>
<dbReference type="GO" id="GO:0042910">
    <property type="term" value="F:xenobiotic transmembrane transporter activity"/>
    <property type="evidence" value="ECO:0007669"/>
    <property type="project" value="TreeGrafter"/>
</dbReference>
<evidence type="ECO:0008006" key="4">
    <source>
        <dbReference type="Google" id="ProtNLM"/>
    </source>
</evidence>
<reference evidence="2 3" key="1">
    <citation type="submission" date="2015-10" db="EMBL/GenBank/DDBJ databases">
        <title>Metagenome-Assembled Genomes uncover a global brackish microbiome.</title>
        <authorList>
            <person name="Hugerth L.W."/>
            <person name="Larsson J."/>
            <person name="Alneberg J."/>
            <person name="Lindh M.V."/>
            <person name="Legrand C."/>
            <person name="Pinhassi J."/>
            <person name="Andersson A.F."/>
        </authorList>
    </citation>
    <scope>NUCLEOTIDE SEQUENCE [LARGE SCALE GENOMIC DNA]</scope>
    <source>
        <strain evidence="2">BACL26 MAG-121220-bin70</strain>
    </source>
</reference>